<evidence type="ECO:0000256" key="1">
    <source>
        <dbReference type="SAM" id="MobiDB-lite"/>
    </source>
</evidence>
<comment type="caution">
    <text evidence="3">The sequence shown here is derived from an EMBL/GenBank/DDBJ whole genome shotgun (WGS) entry which is preliminary data.</text>
</comment>
<feature type="transmembrane region" description="Helical" evidence="2">
    <location>
        <begin position="418"/>
        <end position="439"/>
    </location>
</feature>
<feature type="compositionally biased region" description="Basic and acidic residues" evidence="1">
    <location>
        <begin position="24"/>
        <end position="50"/>
    </location>
</feature>
<dbReference type="EMBL" id="LASV01000066">
    <property type="protein sequence ID" value="KKA24320.1"/>
    <property type="molecule type" value="Genomic_DNA"/>
</dbReference>
<feature type="compositionally biased region" description="Polar residues" evidence="1">
    <location>
        <begin position="60"/>
        <end position="69"/>
    </location>
</feature>
<protein>
    <submittedName>
        <fullName evidence="3">Uncharacterized protein</fullName>
    </submittedName>
</protein>
<feature type="transmembrane region" description="Helical" evidence="2">
    <location>
        <begin position="257"/>
        <end position="276"/>
    </location>
</feature>
<evidence type="ECO:0000313" key="3">
    <source>
        <dbReference type="EMBL" id="KKA24320.1"/>
    </source>
</evidence>
<dbReference type="Proteomes" id="UP000053958">
    <property type="component" value="Unassembled WGS sequence"/>
</dbReference>
<sequence length="770" mass="85215">MVPVAGDKYADDFPLLESEGQVQNEKDSSAARRQVDSHATRRDVLRRQSDFDDIGDENPVSMSMSQTTGLVPGYSGMKDGSTLSQSSTGPTANTLPRKSDLRYLSGNSFLLQMISPSSLRRSPRKERYSTLHELDDLQQQDAVTVDISFLEGPGIAKPVPSNLSSESAPPSKDTGTGPGALRVSSAFLPCDLGETVRQYGQRLADDKNMIVSVKEASPTVDLSTLEGSKTNLGHESFYYPSDPEQPNWKPFSMRSPYIAMLIFISLVLAAVQEYLFQRSQQGDGLIRYDEVSDIPAGEFFCWKYLPTMVMVCFGVLWQIMEYDIKRLEPYYQLSQPTGNTAAKTLNLDYVTMWAYFVPVKAIRYHHWTVAIVSVGAVLATTAAPSLQTASVAPVKNPHCRPDGACPGDFTYIVRIHPVWSRLVTATLITVAILAVILLFQLRRKSGLLSDPKGIAGVASMATKSHILTDFQGMDEATHDEIHKKLRHRRYVLYKSSIWQGEYIKNTATTTEKFAGHRKVENPLPIILRRGPGIAFIVFLAVCWALIPIVTYTGANVLVTSAPWLPILVAAVIKQLWTTLESAVKMLEPFYVLSQGNARPEVTLTLDYQGIPYGVLPVRALLNRHYLVALVGMGSILGDVLTVTASSLSLSLHDETVSSFIASSSLSTIITAFLVCAGAVTWARRRHPFLPRQPSTIASILAFIHQSRMLDDFVGTERYSSDEMRAMLVARGKRYGLGWFRGRDNKLHCGVDEEPMLSRKYNMIPSSEPVI</sequence>
<accession>A0A0F4Z1U2</accession>
<name>A0A0F4Z1U2_RASE3</name>
<dbReference type="PANTHER" id="PTHR37544">
    <property type="entry name" value="SPRAY-RELATED"/>
    <property type="match status" value="1"/>
</dbReference>
<feature type="transmembrane region" description="Helical" evidence="2">
    <location>
        <begin position="296"/>
        <end position="317"/>
    </location>
</feature>
<proteinExistence type="predicted"/>
<dbReference type="STRING" id="1408163.A0A0F4Z1U2"/>
<evidence type="ECO:0000313" key="4">
    <source>
        <dbReference type="Proteomes" id="UP000053958"/>
    </source>
</evidence>
<feature type="transmembrane region" description="Helical" evidence="2">
    <location>
        <begin position="532"/>
        <end position="550"/>
    </location>
</feature>
<feature type="compositionally biased region" description="Polar residues" evidence="1">
    <location>
        <begin position="81"/>
        <end position="96"/>
    </location>
</feature>
<dbReference type="Pfam" id="PF11915">
    <property type="entry name" value="DUF3433"/>
    <property type="match status" value="2"/>
</dbReference>
<dbReference type="InterPro" id="IPR021840">
    <property type="entry name" value="DUF3433"/>
</dbReference>
<dbReference type="OrthoDB" id="3248909at2759"/>
<feature type="region of interest" description="Disordered" evidence="1">
    <location>
        <begin position="156"/>
        <end position="179"/>
    </location>
</feature>
<dbReference type="AlphaFoldDB" id="A0A0F4Z1U2"/>
<feature type="transmembrane region" description="Helical" evidence="2">
    <location>
        <begin position="659"/>
        <end position="682"/>
    </location>
</feature>
<evidence type="ECO:0000256" key="2">
    <source>
        <dbReference type="SAM" id="Phobius"/>
    </source>
</evidence>
<keyword evidence="4" id="KW-1185">Reference proteome</keyword>
<keyword evidence="2" id="KW-1133">Transmembrane helix</keyword>
<reference evidence="3 4" key="1">
    <citation type="submission" date="2015-04" db="EMBL/GenBank/DDBJ databases">
        <authorList>
            <person name="Heijne W.H."/>
            <person name="Fedorova N.D."/>
            <person name="Nierman W.C."/>
            <person name="Vollebregt A.W."/>
            <person name="Zhao Z."/>
            <person name="Wu L."/>
            <person name="Kumar M."/>
            <person name="Stam H."/>
            <person name="van den Berg M.A."/>
            <person name="Pel H.J."/>
        </authorList>
    </citation>
    <scope>NUCLEOTIDE SEQUENCE [LARGE SCALE GENOMIC DNA]</scope>
    <source>
        <strain evidence="3 4">CBS 393.64</strain>
    </source>
</reference>
<keyword evidence="2" id="KW-0812">Transmembrane</keyword>
<organism evidence="3 4">
    <name type="scientific">Rasamsonia emersonii (strain ATCC 16479 / CBS 393.64 / IMI 116815)</name>
    <dbReference type="NCBI Taxonomy" id="1408163"/>
    <lineage>
        <taxon>Eukaryota</taxon>
        <taxon>Fungi</taxon>
        <taxon>Dikarya</taxon>
        <taxon>Ascomycota</taxon>
        <taxon>Pezizomycotina</taxon>
        <taxon>Eurotiomycetes</taxon>
        <taxon>Eurotiomycetidae</taxon>
        <taxon>Eurotiales</taxon>
        <taxon>Trichocomaceae</taxon>
        <taxon>Rasamsonia</taxon>
    </lineage>
</organism>
<dbReference type="PANTHER" id="PTHR37544:SF3">
    <property type="entry name" value="SPRAY"/>
    <property type="match status" value="1"/>
</dbReference>
<dbReference type="GeneID" id="25313998"/>
<keyword evidence="2" id="KW-0472">Membrane</keyword>
<dbReference type="RefSeq" id="XP_013330932.1">
    <property type="nucleotide sequence ID" value="XM_013475478.1"/>
</dbReference>
<feature type="transmembrane region" description="Helical" evidence="2">
    <location>
        <begin position="625"/>
        <end position="647"/>
    </location>
</feature>
<feature type="transmembrane region" description="Helical" evidence="2">
    <location>
        <begin position="367"/>
        <end position="386"/>
    </location>
</feature>
<feature type="region of interest" description="Disordered" evidence="1">
    <location>
        <begin position="1"/>
        <end position="99"/>
    </location>
</feature>
<gene>
    <name evidence="3" type="ORF">T310_1647</name>
</gene>